<evidence type="ECO:0000256" key="3">
    <source>
        <dbReference type="ARBA" id="ARBA00012438"/>
    </source>
</evidence>
<dbReference type="InterPro" id="IPR003661">
    <property type="entry name" value="HisK_dim/P_dom"/>
</dbReference>
<comment type="subcellular location">
    <subcellularLocation>
        <location evidence="2">Cell membrane</location>
    </subcellularLocation>
</comment>
<evidence type="ECO:0000256" key="7">
    <source>
        <dbReference type="ARBA" id="ARBA00022741"/>
    </source>
</evidence>
<dbReference type="Pfam" id="PF00512">
    <property type="entry name" value="HisKA"/>
    <property type="match status" value="1"/>
</dbReference>
<dbReference type="CDD" id="cd00082">
    <property type="entry name" value="HisKA"/>
    <property type="match status" value="1"/>
</dbReference>
<dbReference type="SUPFAM" id="SSF55785">
    <property type="entry name" value="PYP-like sensor domain (PAS domain)"/>
    <property type="match status" value="1"/>
</dbReference>
<dbReference type="InterPro" id="IPR005467">
    <property type="entry name" value="His_kinase_dom"/>
</dbReference>
<evidence type="ECO:0000256" key="12">
    <source>
        <dbReference type="SAM" id="Phobius"/>
    </source>
</evidence>
<keyword evidence="7" id="KW-0547">Nucleotide-binding</keyword>
<dbReference type="Pfam" id="PF13188">
    <property type="entry name" value="PAS_8"/>
    <property type="match status" value="1"/>
</dbReference>
<evidence type="ECO:0000256" key="8">
    <source>
        <dbReference type="ARBA" id="ARBA00022777"/>
    </source>
</evidence>
<dbReference type="AlphaFoldDB" id="A0A1J5SX37"/>
<gene>
    <name evidence="14" type="primary">phoR_8</name>
    <name evidence="14" type="ORF">GALL_116280</name>
</gene>
<keyword evidence="12" id="KW-0812">Transmembrane</keyword>
<dbReference type="InterPro" id="IPR050351">
    <property type="entry name" value="BphY/WalK/GraS-like"/>
</dbReference>
<evidence type="ECO:0000256" key="10">
    <source>
        <dbReference type="ARBA" id="ARBA00023012"/>
    </source>
</evidence>
<dbReference type="EMBL" id="MLJW01000045">
    <property type="protein sequence ID" value="OIR06156.1"/>
    <property type="molecule type" value="Genomic_DNA"/>
</dbReference>
<dbReference type="FunFam" id="1.10.287.130:FF:000008">
    <property type="entry name" value="Two-component sensor histidine kinase"/>
    <property type="match status" value="1"/>
</dbReference>
<feature type="domain" description="Histidine kinase" evidence="13">
    <location>
        <begin position="232"/>
        <end position="461"/>
    </location>
</feature>
<evidence type="ECO:0000256" key="9">
    <source>
        <dbReference type="ARBA" id="ARBA00022840"/>
    </source>
</evidence>
<comment type="catalytic activity">
    <reaction evidence="1">
        <text>ATP + protein L-histidine = ADP + protein N-phospho-L-histidine.</text>
        <dbReference type="EC" id="2.7.13.3"/>
    </reaction>
</comment>
<dbReference type="PROSITE" id="PS50109">
    <property type="entry name" value="HIS_KIN"/>
    <property type="match status" value="1"/>
</dbReference>
<proteinExistence type="predicted"/>
<evidence type="ECO:0000313" key="14">
    <source>
        <dbReference type="EMBL" id="OIR06156.1"/>
    </source>
</evidence>
<keyword evidence="11 12" id="KW-0472">Membrane</keyword>
<dbReference type="GO" id="GO:0005524">
    <property type="term" value="F:ATP binding"/>
    <property type="evidence" value="ECO:0007669"/>
    <property type="project" value="UniProtKB-KW"/>
</dbReference>
<dbReference type="GO" id="GO:0004721">
    <property type="term" value="F:phosphoprotein phosphatase activity"/>
    <property type="evidence" value="ECO:0007669"/>
    <property type="project" value="TreeGrafter"/>
</dbReference>
<dbReference type="InterPro" id="IPR003594">
    <property type="entry name" value="HATPase_dom"/>
</dbReference>
<dbReference type="SUPFAM" id="SSF47384">
    <property type="entry name" value="Homodimeric domain of signal transducing histidine kinase"/>
    <property type="match status" value="1"/>
</dbReference>
<evidence type="ECO:0000256" key="2">
    <source>
        <dbReference type="ARBA" id="ARBA00004236"/>
    </source>
</evidence>
<dbReference type="SUPFAM" id="SSF55874">
    <property type="entry name" value="ATPase domain of HSP90 chaperone/DNA topoisomerase II/histidine kinase"/>
    <property type="match status" value="1"/>
</dbReference>
<keyword evidence="5" id="KW-0597">Phosphoprotein</keyword>
<keyword evidence="9" id="KW-0067">ATP-binding</keyword>
<dbReference type="InterPro" id="IPR036890">
    <property type="entry name" value="HATPase_C_sf"/>
</dbReference>
<evidence type="ECO:0000256" key="5">
    <source>
        <dbReference type="ARBA" id="ARBA00022553"/>
    </source>
</evidence>
<keyword evidence="12" id="KW-1133">Transmembrane helix</keyword>
<dbReference type="PANTHER" id="PTHR45453">
    <property type="entry name" value="PHOSPHATE REGULON SENSOR PROTEIN PHOR"/>
    <property type="match status" value="1"/>
</dbReference>
<organism evidence="14">
    <name type="scientific">mine drainage metagenome</name>
    <dbReference type="NCBI Taxonomy" id="410659"/>
    <lineage>
        <taxon>unclassified sequences</taxon>
        <taxon>metagenomes</taxon>
        <taxon>ecological metagenomes</taxon>
    </lineage>
</organism>
<dbReference type="InterPro" id="IPR035965">
    <property type="entry name" value="PAS-like_dom_sf"/>
</dbReference>
<dbReference type="SMART" id="SM00388">
    <property type="entry name" value="HisKA"/>
    <property type="match status" value="1"/>
</dbReference>
<keyword evidence="8" id="KW-0418">Kinase</keyword>
<name>A0A1J5SX37_9ZZZZ</name>
<dbReference type="GO" id="GO:0005886">
    <property type="term" value="C:plasma membrane"/>
    <property type="evidence" value="ECO:0007669"/>
    <property type="project" value="UniProtKB-SubCell"/>
</dbReference>
<evidence type="ECO:0000256" key="11">
    <source>
        <dbReference type="ARBA" id="ARBA00023136"/>
    </source>
</evidence>
<dbReference type="GO" id="GO:0000155">
    <property type="term" value="F:phosphorelay sensor kinase activity"/>
    <property type="evidence" value="ECO:0007669"/>
    <property type="project" value="InterPro"/>
</dbReference>
<sequence>MTSSRITRRSLTAMAVLTLPWLLVCAALYLWGLLGLGPALLALLAGAALTLLAAFPYGSDLSRLAAHARALARGEDRTPPHPHTALAADMLGAVAQLRKSWRAQAEEAEAKVEFQETLFESLPPPLFLLSGQRRIVRANLAARKIFGRELQGRDLAAVLRNPPLLDAAELVLAGEPGREVEFALPGPSDREFRAMLEPLPHEGAEGIAAVLTLHDVTALRLMERMRADFVANASHELRTPLAAVLGFIETLQGPARDDPDARERFLSIMYDQASRMSRLVADLLNLSRIEMNEHTRPVQRIHVEQILRRVVEGLELQAEQRRMELLMILPESLPAVMGQEDELTQVFQNLLDNALKYGREGTPVEITVDVTADLPPPMAAKSGEGIRVAVRDHGDGIAREHLPRLTERFFRVDTARSRRMGGTGLGLAIVKHVINRHRGALSIESELGQGSCFTVLLPVAQRESK</sequence>
<comment type="caution">
    <text evidence="14">The sequence shown here is derived from an EMBL/GenBank/DDBJ whole genome shotgun (WGS) entry which is preliminary data.</text>
</comment>
<keyword evidence="10" id="KW-0902">Two-component regulatory system</keyword>
<dbReference type="Gene3D" id="3.30.450.20">
    <property type="entry name" value="PAS domain"/>
    <property type="match status" value="1"/>
</dbReference>
<dbReference type="Gene3D" id="1.10.287.130">
    <property type="match status" value="1"/>
</dbReference>
<keyword evidence="6 14" id="KW-0808">Transferase</keyword>
<dbReference type="GO" id="GO:0016036">
    <property type="term" value="P:cellular response to phosphate starvation"/>
    <property type="evidence" value="ECO:0007669"/>
    <property type="project" value="TreeGrafter"/>
</dbReference>
<dbReference type="FunFam" id="3.30.565.10:FF:000006">
    <property type="entry name" value="Sensor histidine kinase WalK"/>
    <property type="match status" value="1"/>
</dbReference>
<dbReference type="Gene3D" id="3.30.565.10">
    <property type="entry name" value="Histidine kinase-like ATPase, C-terminal domain"/>
    <property type="match status" value="1"/>
</dbReference>
<dbReference type="EC" id="2.7.13.3" evidence="3"/>
<accession>A0A1J5SX37</accession>
<protein>
    <recommendedName>
        <fullName evidence="3">histidine kinase</fullName>
        <ecNumber evidence="3">2.7.13.3</ecNumber>
    </recommendedName>
</protein>
<dbReference type="SMART" id="SM00387">
    <property type="entry name" value="HATPase_c"/>
    <property type="match status" value="1"/>
</dbReference>
<feature type="transmembrane region" description="Helical" evidence="12">
    <location>
        <begin position="12"/>
        <end position="34"/>
    </location>
</feature>
<dbReference type="InterPro" id="IPR004358">
    <property type="entry name" value="Sig_transdc_His_kin-like_C"/>
</dbReference>
<evidence type="ECO:0000259" key="13">
    <source>
        <dbReference type="PROSITE" id="PS50109"/>
    </source>
</evidence>
<dbReference type="InterPro" id="IPR000014">
    <property type="entry name" value="PAS"/>
</dbReference>
<keyword evidence="4" id="KW-1003">Cell membrane</keyword>
<dbReference type="CDD" id="cd00130">
    <property type="entry name" value="PAS"/>
    <property type="match status" value="1"/>
</dbReference>
<dbReference type="InterPro" id="IPR036097">
    <property type="entry name" value="HisK_dim/P_sf"/>
</dbReference>
<evidence type="ECO:0000256" key="6">
    <source>
        <dbReference type="ARBA" id="ARBA00022679"/>
    </source>
</evidence>
<reference evidence="14" key="1">
    <citation type="submission" date="2016-10" db="EMBL/GenBank/DDBJ databases">
        <title>Sequence of Gallionella enrichment culture.</title>
        <authorList>
            <person name="Poehlein A."/>
            <person name="Muehling M."/>
            <person name="Daniel R."/>
        </authorList>
    </citation>
    <scope>NUCLEOTIDE SEQUENCE</scope>
</reference>
<evidence type="ECO:0000256" key="1">
    <source>
        <dbReference type="ARBA" id="ARBA00000085"/>
    </source>
</evidence>
<dbReference type="Pfam" id="PF02518">
    <property type="entry name" value="HATPase_c"/>
    <property type="match status" value="1"/>
</dbReference>
<dbReference type="PANTHER" id="PTHR45453:SF1">
    <property type="entry name" value="PHOSPHATE REGULON SENSOR PROTEIN PHOR"/>
    <property type="match status" value="1"/>
</dbReference>
<evidence type="ECO:0000256" key="4">
    <source>
        <dbReference type="ARBA" id="ARBA00022475"/>
    </source>
</evidence>
<dbReference type="PRINTS" id="PR00344">
    <property type="entry name" value="BCTRLSENSOR"/>
</dbReference>